<dbReference type="Proteomes" id="UP001272137">
    <property type="component" value="Unassembled WGS sequence"/>
</dbReference>
<gene>
    <name evidence="2" type="ORF">C7S16_3133</name>
</gene>
<proteinExistence type="predicted"/>
<feature type="region of interest" description="Disordered" evidence="1">
    <location>
        <begin position="62"/>
        <end position="94"/>
    </location>
</feature>
<reference evidence="2" key="1">
    <citation type="submission" date="2018-08" db="EMBL/GenBank/DDBJ databases">
        <title>Identification of Burkholderia cepacia strains that express a Burkholderia pseudomallei-like capsular polysaccharide.</title>
        <authorList>
            <person name="Burtnick M.N."/>
            <person name="Vongsouvath M."/>
            <person name="Newton P."/>
            <person name="Wuthiekanun V."/>
            <person name="Limmathurotsakul D."/>
            <person name="Brett P.J."/>
            <person name="Chantratita N."/>
            <person name="Dance D.A."/>
        </authorList>
    </citation>
    <scope>NUCLEOTIDE SEQUENCE</scope>
    <source>
        <strain evidence="2">SBXCC001</strain>
    </source>
</reference>
<organism evidence="2 3">
    <name type="scientific">Burkholderia thailandensis</name>
    <dbReference type="NCBI Taxonomy" id="57975"/>
    <lineage>
        <taxon>Bacteria</taxon>
        <taxon>Pseudomonadati</taxon>
        <taxon>Pseudomonadota</taxon>
        <taxon>Betaproteobacteria</taxon>
        <taxon>Burkholderiales</taxon>
        <taxon>Burkholderiaceae</taxon>
        <taxon>Burkholderia</taxon>
        <taxon>pseudomallei group</taxon>
    </lineage>
</organism>
<accession>A0AAW9D697</accession>
<protein>
    <submittedName>
        <fullName evidence="2">Uncharacterized protein</fullName>
    </submittedName>
</protein>
<evidence type="ECO:0000256" key="1">
    <source>
        <dbReference type="SAM" id="MobiDB-lite"/>
    </source>
</evidence>
<name>A0AAW9D697_BURTH</name>
<comment type="caution">
    <text evidence="2">The sequence shown here is derived from an EMBL/GenBank/DDBJ whole genome shotgun (WGS) entry which is preliminary data.</text>
</comment>
<evidence type="ECO:0000313" key="3">
    <source>
        <dbReference type="Proteomes" id="UP001272137"/>
    </source>
</evidence>
<evidence type="ECO:0000313" key="2">
    <source>
        <dbReference type="EMBL" id="MDW9257430.1"/>
    </source>
</evidence>
<dbReference type="AlphaFoldDB" id="A0AAW9D697"/>
<dbReference type="EMBL" id="QXCT01000002">
    <property type="protein sequence ID" value="MDW9257430.1"/>
    <property type="molecule type" value="Genomic_DNA"/>
</dbReference>
<sequence length="94" mass="10239">MTARGEVGASMPRPRCFGCVFATLTECFRCDALPHGGGAGGRGRPGTVTVACYHGRRRMHHIGPHARVRSPATRPAVRRRLSGTRDAASERRER</sequence>